<reference evidence="2 3" key="1">
    <citation type="submission" date="2016-07" db="EMBL/GenBank/DDBJ databases">
        <title>Pervasive Adenine N6-methylation of Active Genes in Fungi.</title>
        <authorList>
            <consortium name="DOE Joint Genome Institute"/>
            <person name="Mondo S.J."/>
            <person name="Dannebaum R.O."/>
            <person name="Kuo R.C."/>
            <person name="Labutti K."/>
            <person name="Haridas S."/>
            <person name="Kuo A."/>
            <person name="Salamov A."/>
            <person name="Ahrendt S.R."/>
            <person name="Lipzen A."/>
            <person name="Sullivan W."/>
            <person name="Andreopoulos W.B."/>
            <person name="Clum A."/>
            <person name="Lindquist E."/>
            <person name="Daum C."/>
            <person name="Ramamoorthy G.K."/>
            <person name="Gryganskyi A."/>
            <person name="Culley D."/>
            <person name="Magnuson J.K."/>
            <person name="James T.Y."/>
            <person name="O'Malley M.A."/>
            <person name="Stajich J.E."/>
            <person name="Spatafora J.W."/>
            <person name="Visel A."/>
            <person name="Grigoriev I.V."/>
        </authorList>
    </citation>
    <scope>NUCLEOTIDE SEQUENCE [LARGE SCALE GENOMIC DNA]</scope>
    <source>
        <strain evidence="2 3">NRRL 3116</strain>
    </source>
</reference>
<feature type="chain" id="PRO_5012847473" description="Secreted protein" evidence="1">
    <location>
        <begin position="27"/>
        <end position="232"/>
    </location>
</feature>
<protein>
    <recommendedName>
        <fullName evidence="4">Secreted protein</fullName>
    </recommendedName>
</protein>
<accession>A0A1Y2GYP6</accession>
<keyword evidence="3" id="KW-1185">Reference proteome</keyword>
<gene>
    <name evidence="2" type="ORF">BCR41DRAFT_346734</name>
</gene>
<dbReference type="AlphaFoldDB" id="A0A1Y2GYP6"/>
<dbReference type="RefSeq" id="XP_021885122.1">
    <property type="nucleotide sequence ID" value="XM_022022952.1"/>
</dbReference>
<name>A0A1Y2GYP6_9FUNG</name>
<dbReference type="OrthoDB" id="2421607at2759"/>
<evidence type="ECO:0008006" key="4">
    <source>
        <dbReference type="Google" id="ProtNLM"/>
    </source>
</evidence>
<comment type="caution">
    <text evidence="2">The sequence shown here is derived from an EMBL/GenBank/DDBJ whole genome shotgun (WGS) entry which is preliminary data.</text>
</comment>
<keyword evidence="1" id="KW-0732">Signal</keyword>
<evidence type="ECO:0000313" key="3">
    <source>
        <dbReference type="Proteomes" id="UP000193648"/>
    </source>
</evidence>
<proteinExistence type="predicted"/>
<dbReference type="EMBL" id="MCFF01000004">
    <property type="protein sequence ID" value="ORZ27395.1"/>
    <property type="molecule type" value="Genomic_DNA"/>
</dbReference>
<dbReference type="GeneID" id="33564796"/>
<organism evidence="2 3">
    <name type="scientific">Lobosporangium transversale</name>
    <dbReference type="NCBI Taxonomy" id="64571"/>
    <lineage>
        <taxon>Eukaryota</taxon>
        <taxon>Fungi</taxon>
        <taxon>Fungi incertae sedis</taxon>
        <taxon>Mucoromycota</taxon>
        <taxon>Mortierellomycotina</taxon>
        <taxon>Mortierellomycetes</taxon>
        <taxon>Mortierellales</taxon>
        <taxon>Mortierellaceae</taxon>
        <taxon>Lobosporangium</taxon>
    </lineage>
</organism>
<dbReference type="InParanoid" id="A0A1Y2GYP6"/>
<dbReference type="Proteomes" id="UP000193648">
    <property type="component" value="Unassembled WGS sequence"/>
</dbReference>
<evidence type="ECO:0000256" key="1">
    <source>
        <dbReference type="SAM" id="SignalP"/>
    </source>
</evidence>
<sequence length="232" mass="25967">MKSSFIQHFTIFACAIAILCIYQVEAARKDHGSGKAACVAADPDLQIFCDEPQAKLNQIIEDIFADIPLTNPGSKQDNKMATATVATRRQQQRQNLLLRQNGLFSDIKNYFVSYWENLKLIFQGKFGEGIFNQLKNSGSWCEKDNWIVKAVKAGINAVSGGALTSICECLYPMIRDHKSYQDLAADVFKNGLHNVLNGCSDNFKEQIKKALKKSIGVNKIHRDNSDILHTDH</sequence>
<evidence type="ECO:0000313" key="2">
    <source>
        <dbReference type="EMBL" id="ORZ27395.1"/>
    </source>
</evidence>
<feature type="signal peptide" evidence="1">
    <location>
        <begin position="1"/>
        <end position="26"/>
    </location>
</feature>